<dbReference type="InterPro" id="IPR036291">
    <property type="entry name" value="NAD(P)-bd_dom_sf"/>
</dbReference>
<dbReference type="InterPro" id="IPR000683">
    <property type="entry name" value="Gfo/Idh/MocA-like_OxRdtase_N"/>
</dbReference>
<accession>A0A2T1M1S6</accession>
<evidence type="ECO:0000313" key="2">
    <source>
        <dbReference type="EMBL" id="PSF38657.1"/>
    </source>
</evidence>
<sequence length="458" mass="50307">MIIIDKMLKVRAEVGKPIRVGMIGAGFMGRGIANQIINSVPGMKLVAISNRNLEGAKQAYNEAGVEDIKVVNTLTALESAIASDQYTVTEDAMLLCQADNIEALIEVTGSIEFSAHVAMNAIAHRKHIILMNAELDGTVGCILKVYADRAGIILSACDGDQPGVEMNLYRFVKSIGLTPLLCGNIKGLQDPYRNPTTQESFAKRWGQKAHMVTSFADGTKISFEQAIVANATGMTVAQRGMYGYTHSGHVDEMTSMYNVDQLKELGGIVDYVVGSQPGPGVFVFATHDDPKQRHYLNLYKLGEGPLYSFYTPYHLCHFEVPLSVARAVLCRDAVMSPIAEPKVDVVATAKINLKAGDVLDGIGYYMTYGQCEKAEIVQTQNLLPMGLAEGCRLKRDIARDQVLTYDDVEIPQGRLCDRLRAEQNAYFFTQMITWKSPRTDSAIAYRPSKMPTFAQPEI</sequence>
<dbReference type="Gene3D" id="3.40.50.720">
    <property type="entry name" value="NAD(P)-binding Rossmann-like Domain"/>
    <property type="match status" value="1"/>
</dbReference>
<dbReference type="Proteomes" id="UP000239001">
    <property type="component" value="Unassembled WGS sequence"/>
</dbReference>
<organism evidence="2 3">
    <name type="scientific">Aphanothece hegewaldii CCALA 016</name>
    <dbReference type="NCBI Taxonomy" id="2107694"/>
    <lineage>
        <taxon>Bacteria</taxon>
        <taxon>Bacillati</taxon>
        <taxon>Cyanobacteriota</taxon>
        <taxon>Cyanophyceae</taxon>
        <taxon>Oscillatoriophycideae</taxon>
        <taxon>Chroococcales</taxon>
        <taxon>Aphanothecaceae</taxon>
        <taxon>Aphanothece</taxon>
    </lineage>
</organism>
<dbReference type="EMBL" id="PXOH01000003">
    <property type="protein sequence ID" value="PSF38657.1"/>
    <property type="molecule type" value="Genomic_DNA"/>
</dbReference>
<name>A0A2T1M1S6_9CHRO</name>
<dbReference type="Pfam" id="PF08666">
    <property type="entry name" value="SAF"/>
    <property type="match status" value="1"/>
</dbReference>
<comment type="caution">
    <text evidence="2">The sequence shown here is derived from an EMBL/GenBank/DDBJ whole genome shotgun (WGS) entry which is preliminary data.</text>
</comment>
<gene>
    <name evidence="2" type="ORF">C7H19_03890</name>
</gene>
<evidence type="ECO:0000313" key="3">
    <source>
        <dbReference type="Proteomes" id="UP000239001"/>
    </source>
</evidence>
<dbReference type="SUPFAM" id="SSF51735">
    <property type="entry name" value="NAD(P)-binding Rossmann-fold domains"/>
    <property type="match status" value="1"/>
</dbReference>
<feature type="domain" description="SAF" evidence="1">
    <location>
        <begin position="344"/>
        <end position="409"/>
    </location>
</feature>
<dbReference type="InterPro" id="IPR048423">
    <property type="entry name" value="DRL_cat"/>
</dbReference>
<keyword evidence="3" id="KW-1185">Reference proteome</keyword>
<evidence type="ECO:0000259" key="1">
    <source>
        <dbReference type="SMART" id="SM00858"/>
    </source>
</evidence>
<dbReference type="GO" id="GO:0000166">
    <property type="term" value="F:nucleotide binding"/>
    <property type="evidence" value="ECO:0007669"/>
    <property type="project" value="InterPro"/>
</dbReference>
<dbReference type="SMART" id="SM00858">
    <property type="entry name" value="SAF"/>
    <property type="match status" value="1"/>
</dbReference>
<dbReference type="Pfam" id="PF01408">
    <property type="entry name" value="GFO_IDH_MocA"/>
    <property type="match status" value="1"/>
</dbReference>
<dbReference type="RefSeq" id="WP_106455579.1">
    <property type="nucleotide sequence ID" value="NZ_PXOH01000003.1"/>
</dbReference>
<protein>
    <submittedName>
        <fullName evidence="2">NAD(P)-dependent oxidoreductase</fullName>
    </submittedName>
</protein>
<dbReference type="Pfam" id="PF21135">
    <property type="entry name" value="DRL_cat"/>
    <property type="match status" value="1"/>
</dbReference>
<dbReference type="CDD" id="cd11616">
    <property type="entry name" value="SAF_DH_OX_like"/>
    <property type="match status" value="1"/>
</dbReference>
<dbReference type="AlphaFoldDB" id="A0A2T1M1S6"/>
<reference evidence="2 3" key="2">
    <citation type="submission" date="2018-03" db="EMBL/GenBank/DDBJ databases">
        <authorList>
            <person name="Keele B.F."/>
        </authorList>
    </citation>
    <scope>NUCLEOTIDE SEQUENCE [LARGE SCALE GENOMIC DNA]</scope>
    <source>
        <strain evidence="2 3">CCALA 016</strain>
    </source>
</reference>
<reference evidence="2 3" key="1">
    <citation type="submission" date="2018-03" db="EMBL/GenBank/DDBJ databases">
        <title>The ancient ancestry and fast evolution of plastids.</title>
        <authorList>
            <person name="Moore K.R."/>
            <person name="Magnabosco C."/>
            <person name="Momper L."/>
            <person name="Gold D.A."/>
            <person name="Bosak T."/>
            <person name="Fournier G.P."/>
        </authorList>
    </citation>
    <scope>NUCLEOTIDE SEQUENCE [LARGE SCALE GENOMIC DNA]</scope>
    <source>
        <strain evidence="2 3">CCALA 016</strain>
    </source>
</reference>
<proteinExistence type="predicted"/>
<dbReference type="PANTHER" id="PTHR37850">
    <property type="entry name" value="STRU PROTEIN"/>
    <property type="match status" value="1"/>
</dbReference>
<dbReference type="OrthoDB" id="9777844at2"/>
<dbReference type="InterPro" id="IPR013974">
    <property type="entry name" value="SAF"/>
</dbReference>
<dbReference type="PANTHER" id="PTHR37850:SF1">
    <property type="entry name" value="SAF DOMAIN PROTEIN"/>
    <property type="match status" value="1"/>
</dbReference>